<dbReference type="CDD" id="cd00093">
    <property type="entry name" value="HTH_XRE"/>
    <property type="match status" value="1"/>
</dbReference>
<dbReference type="InterPro" id="IPR010982">
    <property type="entry name" value="Lambda_DNA-bd_dom_sf"/>
</dbReference>
<dbReference type="eggNOG" id="COG1396">
    <property type="taxonomic scope" value="Bacteria"/>
</dbReference>
<dbReference type="Gene3D" id="1.10.260.40">
    <property type="entry name" value="lambda repressor-like DNA-binding domains"/>
    <property type="match status" value="1"/>
</dbReference>
<dbReference type="Pfam" id="PF01381">
    <property type="entry name" value="HTH_3"/>
    <property type="match status" value="1"/>
</dbReference>
<keyword evidence="3" id="KW-1185">Reference proteome</keyword>
<evidence type="ECO:0000259" key="1">
    <source>
        <dbReference type="PROSITE" id="PS50943"/>
    </source>
</evidence>
<dbReference type="STRING" id="324925.Ppha_2047"/>
<dbReference type="EMBL" id="CP001110">
    <property type="protein sequence ID" value="ACF44254.1"/>
    <property type="molecule type" value="Genomic_DNA"/>
</dbReference>
<dbReference type="RefSeq" id="WP_012508733.1">
    <property type="nucleotide sequence ID" value="NC_011060.1"/>
</dbReference>
<dbReference type="AlphaFoldDB" id="B4SCP9"/>
<dbReference type="InterPro" id="IPR001387">
    <property type="entry name" value="Cro/C1-type_HTH"/>
</dbReference>
<reference evidence="2 3" key="1">
    <citation type="submission" date="2008-06" db="EMBL/GenBank/DDBJ databases">
        <title>Complete sequence of Pelodictyon phaeoclathratiforme BU-1.</title>
        <authorList>
            <consortium name="US DOE Joint Genome Institute"/>
            <person name="Lucas S."/>
            <person name="Copeland A."/>
            <person name="Lapidus A."/>
            <person name="Glavina del Rio T."/>
            <person name="Dalin E."/>
            <person name="Tice H."/>
            <person name="Bruce D."/>
            <person name="Goodwin L."/>
            <person name="Pitluck S."/>
            <person name="Schmutz J."/>
            <person name="Larimer F."/>
            <person name="Land M."/>
            <person name="Hauser L."/>
            <person name="Kyrpides N."/>
            <person name="Mikhailova N."/>
            <person name="Liu Z."/>
            <person name="Li T."/>
            <person name="Zhao F."/>
            <person name="Overmann J."/>
            <person name="Bryant D.A."/>
            <person name="Richardson P."/>
        </authorList>
    </citation>
    <scope>NUCLEOTIDE SEQUENCE [LARGE SCALE GENOMIC DNA]</scope>
    <source>
        <strain evidence="3">DSM 5477 / BU-1</strain>
    </source>
</reference>
<name>B4SCP9_PELPB</name>
<dbReference type="PROSITE" id="PS50943">
    <property type="entry name" value="HTH_CROC1"/>
    <property type="match status" value="1"/>
</dbReference>
<organism evidence="2 3">
    <name type="scientific">Pelodictyon phaeoclathratiforme (strain DSM 5477 / BU-1)</name>
    <dbReference type="NCBI Taxonomy" id="324925"/>
    <lineage>
        <taxon>Bacteria</taxon>
        <taxon>Pseudomonadati</taxon>
        <taxon>Chlorobiota</taxon>
        <taxon>Chlorobiia</taxon>
        <taxon>Chlorobiales</taxon>
        <taxon>Chlorobiaceae</taxon>
        <taxon>Chlorobium/Pelodictyon group</taxon>
        <taxon>Pelodictyon</taxon>
    </lineage>
</organism>
<evidence type="ECO:0000313" key="3">
    <source>
        <dbReference type="Proteomes" id="UP000002724"/>
    </source>
</evidence>
<dbReference type="SUPFAM" id="SSF47413">
    <property type="entry name" value="lambda repressor-like DNA-binding domains"/>
    <property type="match status" value="1"/>
</dbReference>
<proteinExistence type="predicted"/>
<dbReference type="SMART" id="SM00530">
    <property type="entry name" value="HTH_XRE"/>
    <property type="match status" value="1"/>
</dbReference>
<gene>
    <name evidence="2" type="ordered locus">Ppha_2047</name>
</gene>
<feature type="domain" description="HTH cro/C1-type" evidence="1">
    <location>
        <begin position="11"/>
        <end position="68"/>
    </location>
</feature>
<dbReference type="Proteomes" id="UP000002724">
    <property type="component" value="Chromosome"/>
</dbReference>
<dbReference type="OrthoDB" id="9805037at2"/>
<accession>B4SCP9</accession>
<dbReference type="KEGG" id="pph:Ppha_2047"/>
<evidence type="ECO:0000313" key="2">
    <source>
        <dbReference type="EMBL" id="ACF44254.1"/>
    </source>
</evidence>
<sequence length="83" mass="9267">MSDIQEIGELLYRRRKTLGLSQQQVASANGISRVTLSRFENGKLPEIGIRKVMAICATLGLELTVKDASPRPTLQELINEREN</sequence>
<dbReference type="HOGENOM" id="CLU_066192_47_5_10"/>
<dbReference type="GO" id="GO:0003677">
    <property type="term" value="F:DNA binding"/>
    <property type="evidence" value="ECO:0007669"/>
    <property type="project" value="InterPro"/>
</dbReference>
<protein>
    <submittedName>
        <fullName evidence="2">Transcriptional regulator, XRE family</fullName>
    </submittedName>
</protein>